<reference evidence="2 3" key="1">
    <citation type="submission" date="2019-05" db="EMBL/GenBank/DDBJ databases">
        <title>Another draft genome of Portunus trituberculatus and its Hox gene families provides insights of decapod evolution.</title>
        <authorList>
            <person name="Jeong J.-H."/>
            <person name="Song I."/>
            <person name="Kim S."/>
            <person name="Choi T."/>
            <person name="Kim D."/>
            <person name="Ryu S."/>
            <person name="Kim W."/>
        </authorList>
    </citation>
    <scope>NUCLEOTIDE SEQUENCE [LARGE SCALE GENOMIC DNA]</scope>
    <source>
        <tissue evidence="2">Muscle</tissue>
    </source>
</reference>
<evidence type="ECO:0000313" key="2">
    <source>
        <dbReference type="EMBL" id="MPC08326.1"/>
    </source>
</evidence>
<proteinExistence type="predicted"/>
<name>A0A5B7CIW0_PORTR</name>
<dbReference type="AlphaFoldDB" id="A0A5B7CIW0"/>
<evidence type="ECO:0000256" key="1">
    <source>
        <dbReference type="SAM" id="MobiDB-lite"/>
    </source>
</evidence>
<dbReference type="Proteomes" id="UP000324222">
    <property type="component" value="Unassembled WGS sequence"/>
</dbReference>
<dbReference type="EMBL" id="VSRR010000025">
    <property type="protein sequence ID" value="MPC08326.1"/>
    <property type="molecule type" value="Genomic_DNA"/>
</dbReference>
<gene>
    <name evidence="2" type="ORF">E2C01_000908</name>
</gene>
<feature type="region of interest" description="Disordered" evidence="1">
    <location>
        <begin position="1"/>
        <end position="25"/>
    </location>
</feature>
<evidence type="ECO:0000313" key="3">
    <source>
        <dbReference type="Proteomes" id="UP000324222"/>
    </source>
</evidence>
<keyword evidence="3" id="KW-1185">Reference proteome</keyword>
<organism evidence="2 3">
    <name type="scientific">Portunus trituberculatus</name>
    <name type="common">Swimming crab</name>
    <name type="synonym">Neptunus trituberculatus</name>
    <dbReference type="NCBI Taxonomy" id="210409"/>
    <lineage>
        <taxon>Eukaryota</taxon>
        <taxon>Metazoa</taxon>
        <taxon>Ecdysozoa</taxon>
        <taxon>Arthropoda</taxon>
        <taxon>Crustacea</taxon>
        <taxon>Multicrustacea</taxon>
        <taxon>Malacostraca</taxon>
        <taxon>Eumalacostraca</taxon>
        <taxon>Eucarida</taxon>
        <taxon>Decapoda</taxon>
        <taxon>Pleocyemata</taxon>
        <taxon>Brachyura</taxon>
        <taxon>Eubrachyura</taxon>
        <taxon>Portunoidea</taxon>
        <taxon>Portunidae</taxon>
        <taxon>Portuninae</taxon>
        <taxon>Portunus</taxon>
    </lineage>
</organism>
<accession>A0A5B7CIW0</accession>
<protein>
    <submittedName>
        <fullName evidence="2">Uncharacterized protein</fullName>
    </submittedName>
</protein>
<sequence>MPGVAAPAHSLPPSRSGTGWWGEIM</sequence>
<comment type="caution">
    <text evidence="2">The sequence shown here is derived from an EMBL/GenBank/DDBJ whole genome shotgun (WGS) entry which is preliminary data.</text>
</comment>